<dbReference type="InterPro" id="IPR024072">
    <property type="entry name" value="DHFR-like_dom_sf"/>
</dbReference>
<evidence type="ECO:0000256" key="1">
    <source>
        <dbReference type="ARBA" id="ARBA00002151"/>
    </source>
</evidence>
<organism evidence="15 16">
    <name type="scientific">Sphingopyxis granuli</name>
    <dbReference type="NCBI Taxonomy" id="267128"/>
    <lineage>
        <taxon>Bacteria</taxon>
        <taxon>Pseudomonadati</taxon>
        <taxon>Pseudomonadota</taxon>
        <taxon>Alphaproteobacteria</taxon>
        <taxon>Sphingomonadales</taxon>
        <taxon>Sphingomonadaceae</taxon>
        <taxon>Sphingopyxis</taxon>
    </lineage>
</organism>
<accession>A0AA86GI54</accession>
<name>A0AA86GI54_9SPHN</name>
<evidence type="ECO:0000256" key="10">
    <source>
        <dbReference type="PIRNR" id="PIRNR006769"/>
    </source>
</evidence>
<dbReference type="Pfam" id="PF01872">
    <property type="entry name" value="RibD_C"/>
    <property type="match status" value="2"/>
</dbReference>
<dbReference type="InterPro" id="IPR004794">
    <property type="entry name" value="Eubact_RibD"/>
</dbReference>
<keyword evidence="8 10" id="KW-0560">Oxidoreductase</keyword>
<evidence type="ECO:0000256" key="5">
    <source>
        <dbReference type="ARBA" id="ARBA00007417"/>
    </source>
</evidence>
<feature type="active site" description="Proton donor" evidence="11">
    <location>
        <position position="56"/>
    </location>
</feature>
<dbReference type="Gene3D" id="3.40.140.10">
    <property type="entry name" value="Cytidine Deaminase, domain 2"/>
    <property type="match status" value="1"/>
</dbReference>
<feature type="domain" description="CMP/dCMP-type deaminase" evidence="14">
    <location>
        <begin position="5"/>
        <end position="128"/>
    </location>
</feature>
<dbReference type="InterPro" id="IPR002734">
    <property type="entry name" value="RibDG_C"/>
</dbReference>
<dbReference type="InterPro" id="IPR002125">
    <property type="entry name" value="CMP_dCMP_dom"/>
</dbReference>
<evidence type="ECO:0000256" key="6">
    <source>
        <dbReference type="ARBA" id="ARBA00022619"/>
    </source>
</evidence>
<dbReference type="GO" id="GO:0008835">
    <property type="term" value="F:diaminohydroxyphosphoribosylaminopyrimidine deaminase activity"/>
    <property type="evidence" value="ECO:0007669"/>
    <property type="project" value="UniProtKB-EC"/>
</dbReference>
<reference evidence="15 16" key="1">
    <citation type="journal article" date="2016" name="BMC Genomics">
        <title>Genomic analysis of the nitrate-respiring Sphingopyxis granuli (formerly Sphingomonas macrogoltabida) strain TFA.</title>
        <authorList>
            <person name="Garcia-Romero I."/>
            <person name="Perez-Pulido A.J."/>
            <person name="Gonzalez-Flores Y.E."/>
            <person name="Reyes-Ramirez F."/>
            <person name="Santero E."/>
            <person name="Floriano B."/>
        </authorList>
    </citation>
    <scope>NUCLEOTIDE SEQUENCE [LARGE SCALE GENOMIC DNA]</scope>
    <source>
        <strain evidence="15 16">TFA</strain>
    </source>
</reference>
<keyword evidence="9" id="KW-0511">Multifunctional enzyme</keyword>
<dbReference type="PANTHER" id="PTHR38011">
    <property type="entry name" value="DIHYDROFOLATE REDUCTASE FAMILY PROTEIN (AFU_ORTHOLOGUE AFUA_8G06820)"/>
    <property type="match status" value="1"/>
</dbReference>
<comment type="similarity">
    <text evidence="4 10">In the N-terminal section; belongs to the cytidine and deoxycytidylate deaminase family.</text>
</comment>
<feature type="binding site" evidence="12">
    <location>
        <position position="209"/>
    </location>
    <ligand>
        <name>substrate</name>
    </ligand>
</feature>
<dbReference type="PROSITE" id="PS51747">
    <property type="entry name" value="CYT_DCMP_DEAMINASES_2"/>
    <property type="match status" value="1"/>
</dbReference>
<dbReference type="Pfam" id="PF00383">
    <property type="entry name" value="dCMP_cyt_deam_1"/>
    <property type="match status" value="1"/>
</dbReference>
<comment type="catalytic activity">
    <reaction evidence="10">
        <text>5-amino-6-(5-phospho-D-ribitylamino)uracil + NADP(+) = 5-amino-6-(5-phospho-D-ribosylamino)uracil + NADPH + H(+)</text>
        <dbReference type="Rhea" id="RHEA:17845"/>
        <dbReference type="ChEBI" id="CHEBI:15378"/>
        <dbReference type="ChEBI" id="CHEBI:57783"/>
        <dbReference type="ChEBI" id="CHEBI:58349"/>
        <dbReference type="ChEBI" id="CHEBI:58421"/>
        <dbReference type="ChEBI" id="CHEBI:58453"/>
        <dbReference type="EC" id="1.1.1.193"/>
    </reaction>
</comment>
<gene>
    <name evidence="15" type="primary">ribD</name>
    <name evidence="15" type="ORF">SGRAN_0365</name>
</gene>
<proteinExistence type="inferred from homology"/>
<feature type="binding site" evidence="12">
    <location>
        <position position="159"/>
    </location>
    <ligand>
        <name>NADP(+)</name>
        <dbReference type="ChEBI" id="CHEBI:58349"/>
    </ligand>
</feature>
<keyword evidence="10 13" id="KW-0479">Metal-binding</keyword>
<evidence type="ECO:0000256" key="2">
    <source>
        <dbReference type="ARBA" id="ARBA00004882"/>
    </source>
</evidence>
<comment type="function">
    <text evidence="1 10">Converts 2,5-diamino-6-(ribosylamino)-4(3h)-pyrimidinone 5'-phosphate into 5-amino-6-(ribosylamino)-2,4(1h,3h)-pyrimidinedione 5'-phosphate.</text>
</comment>
<feature type="binding site" evidence="12">
    <location>
        <position position="175"/>
    </location>
    <ligand>
        <name>NADP(+)</name>
        <dbReference type="ChEBI" id="CHEBI:58349"/>
    </ligand>
</feature>
<evidence type="ECO:0000256" key="8">
    <source>
        <dbReference type="ARBA" id="ARBA00023002"/>
    </source>
</evidence>
<dbReference type="SUPFAM" id="SSF53597">
    <property type="entry name" value="Dihydrofolate reductase-like"/>
    <property type="match status" value="1"/>
</dbReference>
<feature type="binding site" evidence="12">
    <location>
        <begin position="256"/>
        <end position="262"/>
    </location>
    <ligand>
        <name>NADP(+)</name>
        <dbReference type="ChEBI" id="CHEBI:58349"/>
    </ligand>
</feature>
<dbReference type="GO" id="GO:0008703">
    <property type="term" value="F:5-amino-6-(5-phosphoribosylamino)uracil reductase activity"/>
    <property type="evidence" value="ECO:0007669"/>
    <property type="project" value="UniProtKB-EC"/>
</dbReference>
<evidence type="ECO:0000256" key="11">
    <source>
        <dbReference type="PIRSR" id="PIRSR006769-1"/>
    </source>
</evidence>
<comment type="catalytic activity">
    <reaction evidence="10">
        <text>2,5-diamino-6-hydroxy-4-(5-phosphoribosylamino)-pyrimidine + H2O + H(+) = 5-amino-6-(5-phospho-D-ribosylamino)uracil + NH4(+)</text>
        <dbReference type="Rhea" id="RHEA:21868"/>
        <dbReference type="ChEBI" id="CHEBI:15377"/>
        <dbReference type="ChEBI" id="CHEBI:15378"/>
        <dbReference type="ChEBI" id="CHEBI:28938"/>
        <dbReference type="ChEBI" id="CHEBI:58453"/>
        <dbReference type="ChEBI" id="CHEBI:58614"/>
        <dbReference type="EC" id="3.5.4.26"/>
    </reaction>
</comment>
<feature type="binding site" evidence="12">
    <location>
        <position position="189"/>
    </location>
    <ligand>
        <name>substrate</name>
    </ligand>
</feature>
<sequence length="325" mass="33548">MPPAPTDADWMAAAVALSQRGRPTAAPNPNVGCLIVQRGRVVARGWTQPGGRPHAEAMALAAAGDAARGATAYVSLEPCAHASPRGPCCTDALIAAGVARVVVAAIDPDPRTDGQGTARLRAAGIAVGTGVLADAARAAMAPWWTRQTRGAPFVTLKLATSLDGCIALADGSSRWITGERARAHGHLERARHEAILVGRGTLLADAPRLDVRLPGLEARSPKKLLLTRGGTAPEGWTAVASPESVAGVDSLLVEGGARAASAFLAADRVDRLLLYRAPILIGGGKAALGDIGLADLAAAHGRWSLVDSRLLGSDRLDVYERIRKE</sequence>
<feature type="binding site" evidence="13">
    <location>
        <position position="54"/>
    </location>
    <ligand>
        <name>Zn(2+)</name>
        <dbReference type="ChEBI" id="CHEBI:29105"/>
        <note>catalytic</note>
    </ligand>
</feature>
<evidence type="ECO:0000256" key="9">
    <source>
        <dbReference type="ARBA" id="ARBA00023268"/>
    </source>
</evidence>
<evidence type="ECO:0000256" key="3">
    <source>
        <dbReference type="ARBA" id="ARBA00004910"/>
    </source>
</evidence>
<dbReference type="AlphaFoldDB" id="A0AA86GI54"/>
<keyword evidence="10 15" id="KW-0378">Hydrolase</keyword>
<feature type="binding site" evidence="12">
    <location>
        <position position="205"/>
    </location>
    <ligand>
        <name>NADP(+)</name>
        <dbReference type="ChEBI" id="CHEBI:58349"/>
    </ligand>
</feature>
<evidence type="ECO:0000259" key="14">
    <source>
        <dbReference type="PROSITE" id="PS51747"/>
    </source>
</evidence>
<feature type="binding site" evidence="13">
    <location>
        <position position="79"/>
    </location>
    <ligand>
        <name>Zn(2+)</name>
        <dbReference type="ChEBI" id="CHEBI:29105"/>
        <note>catalytic</note>
    </ligand>
</feature>
<dbReference type="GO" id="GO:0009231">
    <property type="term" value="P:riboflavin biosynthetic process"/>
    <property type="evidence" value="ECO:0007669"/>
    <property type="project" value="UniProtKB-KW"/>
</dbReference>
<dbReference type="InterPro" id="IPR050765">
    <property type="entry name" value="Riboflavin_Biosynth_HTPR"/>
</dbReference>
<dbReference type="KEGG" id="sgi:SGRAN_0365"/>
<comment type="pathway">
    <text evidence="2 10">Cofactor biosynthesis; riboflavin biosynthesis; 5-amino-6-(D-ribitylamino)uracil from GTP: step 2/4.</text>
</comment>
<comment type="similarity">
    <text evidence="5 10">In the C-terminal section; belongs to the HTP reductase family.</text>
</comment>
<dbReference type="EC" id="1.1.1.193" evidence="10"/>
<dbReference type="SUPFAM" id="SSF53927">
    <property type="entry name" value="Cytidine deaminase-like"/>
    <property type="match status" value="1"/>
</dbReference>
<feature type="binding site" evidence="12">
    <location>
        <position position="212"/>
    </location>
    <ligand>
        <name>substrate</name>
    </ligand>
</feature>
<comment type="cofactor">
    <cofactor evidence="10 13">
        <name>Zn(2+)</name>
        <dbReference type="ChEBI" id="CHEBI:29105"/>
    </cofactor>
    <text evidence="10 13">Binds 1 zinc ion.</text>
</comment>
<dbReference type="Proteomes" id="UP000058599">
    <property type="component" value="Chromosome"/>
</dbReference>
<comment type="pathway">
    <text evidence="3 10">Cofactor biosynthesis; riboflavin biosynthesis; 5-amino-6-(D-ribitylamino)uracil from GTP: step 3/4.</text>
</comment>
<keyword evidence="10 13" id="KW-0862">Zinc</keyword>
<feature type="binding site" evidence="12">
    <location>
        <position position="173"/>
    </location>
    <ligand>
        <name>substrate</name>
    </ligand>
</feature>
<dbReference type="PANTHER" id="PTHR38011:SF7">
    <property type="entry name" value="2,5-DIAMINO-6-RIBOSYLAMINO-4(3H)-PYRIMIDINONE 5'-PHOSPHATE REDUCTASE"/>
    <property type="match status" value="1"/>
</dbReference>
<keyword evidence="6 10" id="KW-0686">Riboflavin biosynthesis</keyword>
<evidence type="ECO:0000313" key="16">
    <source>
        <dbReference type="Proteomes" id="UP000058599"/>
    </source>
</evidence>
<feature type="binding site" evidence="13">
    <location>
        <position position="89"/>
    </location>
    <ligand>
        <name>Zn(2+)</name>
        <dbReference type="ChEBI" id="CHEBI:29105"/>
        <note>catalytic</note>
    </ligand>
</feature>
<dbReference type="InterPro" id="IPR016193">
    <property type="entry name" value="Cytidine_deaminase-like"/>
</dbReference>
<dbReference type="Gene3D" id="3.40.430.10">
    <property type="entry name" value="Dihydrofolate Reductase, subunit A"/>
    <property type="match status" value="2"/>
</dbReference>
<evidence type="ECO:0000256" key="13">
    <source>
        <dbReference type="PIRSR" id="PIRSR006769-3"/>
    </source>
</evidence>
<dbReference type="GO" id="GO:0046872">
    <property type="term" value="F:metal ion binding"/>
    <property type="evidence" value="ECO:0007669"/>
    <property type="project" value="UniProtKB-KW"/>
</dbReference>
<dbReference type="PIRSF" id="PIRSF006769">
    <property type="entry name" value="RibD"/>
    <property type="match status" value="1"/>
</dbReference>
<evidence type="ECO:0000256" key="4">
    <source>
        <dbReference type="ARBA" id="ARBA00005259"/>
    </source>
</evidence>
<feature type="binding site" evidence="12">
    <location>
        <position position="254"/>
    </location>
    <ligand>
        <name>substrate</name>
    </ligand>
</feature>
<evidence type="ECO:0000256" key="12">
    <source>
        <dbReference type="PIRSR" id="PIRSR006769-2"/>
    </source>
</evidence>
<evidence type="ECO:0000313" key="15">
    <source>
        <dbReference type="EMBL" id="AMG72761.1"/>
    </source>
</evidence>
<dbReference type="EMBL" id="CP012199">
    <property type="protein sequence ID" value="AMG72761.1"/>
    <property type="molecule type" value="Genomic_DNA"/>
</dbReference>
<dbReference type="NCBIfam" id="TIGR00326">
    <property type="entry name" value="eubact_ribD"/>
    <property type="match status" value="1"/>
</dbReference>
<keyword evidence="7 10" id="KW-0521">NADP</keyword>
<dbReference type="EC" id="3.5.4.26" evidence="10"/>
<feature type="binding site" evidence="12">
    <location>
        <position position="201"/>
    </location>
    <ligand>
        <name>NADP(+)</name>
        <dbReference type="ChEBI" id="CHEBI:58349"/>
    </ligand>
</feature>
<evidence type="ECO:0000256" key="7">
    <source>
        <dbReference type="ARBA" id="ARBA00022857"/>
    </source>
</evidence>
<keyword evidence="16" id="KW-1185">Reference proteome</keyword>
<protein>
    <recommendedName>
        <fullName evidence="10">Riboflavin biosynthesis protein RibD</fullName>
    </recommendedName>
    <domain>
        <recommendedName>
            <fullName evidence="10">Diaminohydroxyphosphoribosylaminopyrimidine deaminase</fullName>
            <shortName evidence="10">DRAP deaminase</shortName>
            <ecNumber evidence="10">3.5.4.26</ecNumber>
        </recommendedName>
        <alternativeName>
            <fullName evidence="10">Riboflavin-specific deaminase</fullName>
        </alternativeName>
    </domain>
    <domain>
        <recommendedName>
            <fullName evidence="10">5-amino-6-(5-phosphoribosylamino)uracil reductase</fullName>
            <ecNumber evidence="10">1.1.1.193</ecNumber>
        </recommendedName>
        <alternativeName>
            <fullName evidence="10">HTP reductase</fullName>
        </alternativeName>
    </domain>
</protein>